<dbReference type="EMBL" id="PYSW02000016">
    <property type="protein sequence ID" value="KAG2386432.1"/>
    <property type="molecule type" value="Genomic_DNA"/>
</dbReference>
<dbReference type="Gene3D" id="3.20.20.80">
    <property type="entry name" value="Glycosidases"/>
    <property type="match status" value="1"/>
</dbReference>
<reference evidence="6 7" key="1">
    <citation type="journal article" date="2018" name="BMC Genomics">
        <title>The genome of Naegleria lovaniensis, the basis for a comparative approach to unravel pathogenicity factors of the human pathogenic amoeba N. fowleri.</title>
        <authorList>
            <person name="Liechti N."/>
            <person name="Schurch N."/>
            <person name="Bruggmann R."/>
            <person name="Wittwer M."/>
        </authorList>
    </citation>
    <scope>NUCLEOTIDE SEQUENCE [LARGE SCALE GENOMIC DNA]</scope>
    <source>
        <strain evidence="6 7">ATCC 30569</strain>
    </source>
</reference>
<dbReference type="PROSITE" id="PS00653">
    <property type="entry name" value="GLYCOSYL_HYDROL_F1_2"/>
    <property type="match status" value="1"/>
</dbReference>
<organism evidence="6 7">
    <name type="scientific">Naegleria lovaniensis</name>
    <name type="common">Amoeba</name>
    <dbReference type="NCBI Taxonomy" id="51637"/>
    <lineage>
        <taxon>Eukaryota</taxon>
        <taxon>Discoba</taxon>
        <taxon>Heterolobosea</taxon>
        <taxon>Tetramitia</taxon>
        <taxon>Eutetramitia</taxon>
        <taxon>Vahlkampfiidae</taxon>
        <taxon>Naegleria</taxon>
    </lineage>
</organism>
<dbReference type="InterPro" id="IPR017853">
    <property type="entry name" value="GH"/>
</dbReference>
<gene>
    <name evidence="6" type="ORF">C9374_002878</name>
</gene>
<evidence type="ECO:0000313" key="6">
    <source>
        <dbReference type="EMBL" id="KAG2386432.1"/>
    </source>
</evidence>
<dbReference type="GO" id="GO:0005975">
    <property type="term" value="P:carbohydrate metabolic process"/>
    <property type="evidence" value="ECO:0007669"/>
    <property type="project" value="InterPro"/>
</dbReference>
<dbReference type="RefSeq" id="XP_044550424.1">
    <property type="nucleotide sequence ID" value="XM_044692343.1"/>
</dbReference>
<keyword evidence="7" id="KW-1185">Reference proteome</keyword>
<evidence type="ECO:0000256" key="2">
    <source>
        <dbReference type="ARBA" id="ARBA00022801"/>
    </source>
</evidence>
<dbReference type="PANTHER" id="PTHR10353:SF36">
    <property type="entry name" value="LP05116P"/>
    <property type="match status" value="1"/>
</dbReference>
<evidence type="ECO:0000256" key="4">
    <source>
        <dbReference type="RuleBase" id="RU003690"/>
    </source>
</evidence>
<protein>
    <recommendedName>
        <fullName evidence="8">Beta-glucosidase</fullName>
    </recommendedName>
</protein>
<dbReference type="Pfam" id="PF00232">
    <property type="entry name" value="Glyco_hydro_1"/>
    <property type="match status" value="1"/>
</dbReference>
<evidence type="ECO:0000256" key="5">
    <source>
        <dbReference type="SAM" id="MobiDB-lite"/>
    </source>
</evidence>
<feature type="compositionally biased region" description="Polar residues" evidence="5">
    <location>
        <begin position="209"/>
        <end position="219"/>
    </location>
</feature>
<dbReference type="AlphaFoldDB" id="A0AA88GSW7"/>
<feature type="region of interest" description="Disordered" evidence="5">
    <location>
        <begin position="200"/>
        <end position="219"/>
    </location>
</feature>
<keyword evidence="3" id="KW-0326">Glycosidase</keyword>
<sequence>MTSNQDLLLLENDNIIPFPSDFIFGTATAAYQIEGAYNDDGRGMSIWDEFSHTLGKTANGDTGDVADDHYHKVRQDVDLLYDLGIKNYRMSISWTRILPNGLLSGGVNQQGIDHYNMEINYLISKGINVMITLFHWDYPQYLESVFGGWLNKNVSISAFCDYADLCFQLFGDRVKLWITLNEPWVVAWLGYGVGVNAPGIRTPDKSENNDSSVNSRTYGNSSTEPYLAAHHQLLAHAHAVKIYRSKYQSIQQGKIGIALNSNYNEPLNENDPLDIEAAERQQLFDLGWFADPIVFGDYPQVMKDLVGKERLPEFTIEEQQILAKSFDFIGLNHYTSRYVSH</sequence>
<dbReference type="Proteomes" id="UP000816034">
    <property type="component" value="Unassembled WGS sequence"/>
</dbReference>
<comment type="caution">
    <text evidence="6">The sequence shown here is derived from an EMBL/GenBank/DDBJ whole genome shotgun (WGS) entry which is preliminary data.</text>
</comment>
<dbReference type="PANTHER" id="PTHR10353">
    <property type="entry name" value="GLYCOSYL HYDROLASE"/>
    <property type="match status" value="1"/>
</dbReference>
<dbReference type="InterPro" id="IPR001360">
    <property type="entry name" value="Glyco_hydro_1"/>
</dbReference>
<dbReference type="GO" id="GO:0008422">
    <property type="term" value="F:beta-glucosidase activity"/>
    <property type="evidence" value="ECO:0007669"/>
    <property type="project" value="TreeGrafter"/>
</dbReference>
<proteinExistence type="inferred from homology"/>
<evidence type="ECO:0000256" key="1">
    <source>
        <dbReference type="ARBA" id="ARBA00010838"/>
    </source>
</evidence>
<evidence type="ECO:0000313" key="7">
    <source>
        <dbReference type="Proteomes" id="UP000816034"/>
    </source>
</evidence>
<comment type="similarity">
    <text evidence="1 4">Belongs to the glycosyl hydrolase 1 family.</text>
</comment>
<keyword evidence="2" id="KW-0378">Hydrolase</keyword>
<evidence type="ECO:0008006" key="8">
    <source>
        <dbReference type="Google" id="ProtNLM"/>
    </source>
</evidence>
<accession>A0AA88GSW7</accession>
<dbReference type="SUPFAM" id="SSF51445">
    <property type="entry name" value="(Trans)glycosidases"/>
    <property type="match status" value="1"/>
</dbReference>
<evidence type="ECO:0000256" key="3">
    <source>
        <dbReference type="ARBA" id="ARBA00023295"/>
    </source>
</evidence>
<dbReference type="InterPro" id="IPR033132">
    <property type="entry name" value="GH_1_N_CS"/>
</dbReference>
<name>A0AA88GSW7_NAELO</name>
<dbReference type="GeneID" id="68095333"/>